<evidence type="ECO:0000313" key="1">
    <source>
        <dbReference type="EMBL" id="SVD19789.1"/>
    </source>
</evidence>
<organism evidence="1">
    <name type="scientific">marine metagenome</name>
    <dbReference type="NCBI Taxonomy" id="408172"/>
    <lineage>
        <taxon>unclassified sequences</taxon>
        <taxon>metagenomes</taxon>
        <taxon>ecological metagenomes</taxon>
    </lineage>
</organism>
<feature type="non-terminal residue" evidence="1">
    <location>
        <position position="1"/>
    </location>
</feature>
<dbReference type="EMBL" id="UINC01135562">
    <property type="protein sequence ID" value="SVD19789.1"/>
    <property type="molecule type" value="Genomic_DNA"/>
</dbReference>
<gene>
    <name evidence="1" type="ORF">METZ01_LOCUS372643</name>
</gene>
<name>A0A382TCC6_9ZZZZ</name>
<reference evidence="1" key="1">
    <citation type="submission" date="2018-05" db="EMBL/GenBank/DDBJ databases">
        <authorList>
            <person name="Lanie J.A."/>
            <person name="Ng W.-L."/>
            <person name="Kazmierczak K.M."/>
            <person name="Andrzejewski T.M."/>
            <person name="Davidsen T.M."/>
            <person name="Wayne K.J."/>
            <person name="Tettelin H."/>
            <person name="Glass J.I."/>
            <person name="Rusch D."/>
            <person name="Podicherti R."/>
            <person name="Tsui H.-C.T."/>
            <person name="Winkler M.E."/>
        </authorList>
    </citation>
    <scope>NUCLEOTIDE SEQUENCE</scope>
</reference>
<feature type="non-terminal residue" evidence="1">
    <location>
        <position position="26"/>
    </location>
</feature>
<accession>A0A382TCC6</accession>
<sequence length="26" mass="3023">WPVFLHRGRTITGAWPCTVRRAVMPN</sequence>
<proteinExistence type="predicted"/>
<dbReference type="AlphaFoldDB" id="A0A382TCC6"/>
<protein>
    <submittedName>
        <fullName evidence="1">Uncharacterized protein</fullName>
    </submittedName>
</protein>